<dbReference type="AlphaFoldDB" id="A0A415E354"/>
<organism evidence="2 3">
    <name type="scientific">Emergencia timonensis</name>
    <dbReference type="NCBI Taxonomy" id="1776384"/>
    <lineage>
        <taxon>Bacteria</taxon>
        <taxon>Bacillati</taxon>
        <taxon>Bacillota</taxon>
        <taxon>Clostridia</taxon>
        <taxon>Peptostreptococcales</taxon>
        <taxon>Anaerovoracaceae</taxon>
        <taxon>Emergencia</taxon>
    </lineage>
</organism>
<reference evidence="2 3" key="1">
    <citation type="submission" date="2018-08" db="EMBL/GenBank/DDBJ databases">
        <title>A genome reference for cultivated species of the human gut microbiota.</title>
        <authorList>
            <person name="Zou Y."/>
            <person name="Xue W."/>
            <person name="Luo G."/>
        </authorList>
    </citation>
    <scope>NUCLEOTIDE SEQUENCE [LARGE SCALE GENOMIC DNA]</scope>
    <source>
        <strain evidence="2 3">AM07-24</strain>
    </source>
</reference>
<keyword evidence="3" id="KW-1185">Reference proteome</keyword>
<dbReference type="SUPFAM" id="SSF101262">
    <property type="entry name" value="Methenyltetrahydrofolate cyclohydrolase-like"/>
    <property type="match status" value="1"/>
</dbReference>
<feature type="domain" description="Cyclodeaminase/cyclohydrolase" evidence="1">
    <location>
        <begin position="7"/>
        <end position="187"/>
    </location>
</feature>
<dbReference type="OrthoDB" id="7959174at2"/>
<evidence type="ECO:0000259" key="1">
    <source>
        <dbReference type="Pfam" id="PF04961"/>
    </source>
</evidence>
<gene>
    <name evidence="2" type="ORF">DW099_05980</name>
</gene>
<dbReference type="EMBL" id="QRMS01000002">
    <property type="protein sequence ID" value="RHJ87965.1"/>
    <property type="molecule type" value="Genomic_DNA"/>
</dbReference>
<dbReference type="Gene3D" id="1.20.120.680">
    <property type="entry name" value="Formiminotetrahydrofolate cyclodeaminase monomer, up-and-down helical bundle"/>
    <property type="match status" value="1"/>
</dbReference>
<dbReference type="GeneID" id="83005811"/>
<dbReference type="STRING" id="1776384.GCA_900086585_03515"/>
<dbReference type="Pfam" id="PF04961">
    <property type="entry name" value="FTCD_C"/>
    <property type="match status" value="1"/>
</dbReference>
<evidence type="ECO:0000313" key="3">
    <source>
        <dbReference type="Proteomes" id="UP000284841"/>
    </source>
</evidence>
<evidence type="ECO:0000313" key="2">
    <source>
        <dbReference type="EMBL" id="RHJ87965.1"/>
    </source>
</evidence>
<comment type="caution">
    <text evidence="2">The sequence shown here is derived from an EMBL/GenBank/DDBJ whole genome shotgun (WGS) entry which is preliminary data.</text>
</comment>
<proteinExistence type="predicted"/>
<dbReference type="GO" id="GO:0003824">
    <property type="term" value="F:catalytic activity"/>
    <property type="evidence" value="ECO:0007669"/>
    <property type="project" value="InterPro"/>
</dbReference>
<name>A0A415E354_9FIRM</name>
<accession>A0A415E354</accession>
<protein>
    <submittedName>
        <fullName evidence="2">Sugar ABC transporter substrate-binding protein</fullName>
    </submittedName>
</protein>
<dbReference type="InterPro" id="IPR007044">
    <property type="entry name" value="Cyclodeamin/CycHdrlase"/>
</dbReference>
<dbReference type="RefSeq" id="WP_067541348.1">
    <property type="nucleotide sequence ID" value="NZ_AP025567.1"/>
</dbReference>
<sequence>MNFTDMSCKEFTEVLASKAPVPGGGGASALAGALGTALGSMVGQLTLGKKKYAEVESDIKVLMEKASKLQMELLTLVEKDAEVFEPLSKAYGMPKETEAEKAKKEGVMAVVLREAAEVPLEIMRKCCEVIDLQAEFAAKGSRLAVSDAGVGVIFCKSALQGASLNVFINTKSMKDRQLAEKINSEADEMLCEYTVKADEVFASVFHQLRK</sequence>
<dbReference type="InterPro" id="IPR036178">
    <property type="entry name" value="Formintransfe-cycloase-like_sf"/>
</dbReference>
<dbReference type="Proteomes" id="UP000284841">
    <property type="component" value="Unassembled WGS sequence"/>
</dbReference>